<feature type="compositionally biased region" description="Polar residues" evidence="2">
    <location>
        <begin position="90"/>
        <end position="101"/>
    </location>
</feature>
<dbReference type="EMBL" id="HBUF01185257">
    <property type="protein sequence ID" value="CAG6656522.1"/>
    <property type="molecule type" value="Transcribed_RNA"/>
</dbReference>
<feature type="domain" description="UBA-like" evidence="3">
    <location>
        <begin position="5"/>
        <end position="46"/>
    </location>
</feature>
<dbReference type="EMBL" id="HBUF01369936">
    <property type="protein sequence ID" value="CAG6725645.1"/>
    <property type="molecule type" value="Transcribed_RNA"/>
</dbReference>
<protein>
    <submittedName>
        <fullName evidence="4">UBA-like domain-containing protein 2</fullName>
    </submittedName>
</protein>
<dbReference type="EMBL" id="HBUF01369935">
    <property type="protein sequence ID" value="CAG6725644.1"/>
    <property type="molecule type" value="Transcribed_RNA"/>
</dbReference>
<dbReference type="InterPro" id="IPR039310">
    <property type="entry name" value="UBALD1/2"/>
</dbReference>
<name>A0A8D8RNY2_9HEMI</name>
<feature type="region of interest" description="Disordered" evidence="2">
    <location>
        <begin position="59"/>
        <end position="162"/>
    </location>
</feature>
<dbReference type="InterPro" id="IPR009060">
    <property type="entry name" value="UBA-like_sf"/>
</dbReference>
<organism evidence="4">
    <name type="scientific">Cacopsylla melanoneura</name>
    <dbReference type="NCBI Taxonomy" id="428564"/>
    <lineage>
        <taxon>Eukaryota</taxon>
        <taxon>Metazoa</taxon>
        <taxon>Ecdysozoa</taxon>
        <taxon>Arthropoda</taxon>
        <taxon>Hexapoda</taxon>
        <taxon>Insecta</taxon>
        <taxon>Pterygota</taxon>
        <taxon>Neoptera</taxon>
        <taxon>Paraneoptera</taxon>
        <taxon>Hemiptera</taxon>
        <taxon>Sternorrhyncha</taxon>
        <taxon>Psylloidea</taxon>
        <taxon>Psyllidae</taxon>
        <taxon>Psyllinae</taxon>
        <taxon>Cacopsylla</taxon>
    </lineage>
</organism>
<dbReference type="SUPFAM" id="SSF46934">
    <property type="entry name" value="UBA-like"/>
    <property type="match status" value="1"/>
</dbReference>
<dbReference type="Gene3D" id="1.10.8.10">
    <property type="entry name" value="DNA helicase RuvA subunit, C-terminal domain"/>
    <property type="match status" value="1"/>
</dbReference>
<dbReference type="InterPro" id="IPR054109">
    <property type="entry name" value="UBA_8"/>
</dbReference>
<sequence>METLREQVMINQFVVAAGCARDQAKQILQAAQWQFETALSIFFQDAALPCPPHPFGQVTPCNTPATPPNFPDALTMFSKMSTGEKKDRLSSSPNSGLYSTSPKPQPFQQQHQQQQNYLSQASHNQQQQQSHSQHQDSQQYYTQSQDSASSSIGHSVIRDLNR</sequence>
<evidence type="ECO:0000256" key="2">
    <source>
        <dbReference type="SAM" id="MobiDB-lite"/>
    </source>
</evidence>
<accession>A0A8D8RNY2</accession>
<dbReference type="EMBL" id="HBUF01521635">
    <property type="protein sequence ID" value="CAG6749065.1"/>
    <property type="molecule type" value="Transcribed_RNA"/>
</dbReference>
<comment type="similarity">
    <text evidence="1">Belongs to the UBALD family.</text>
</comment>
<dbReference type="PROSITE" id="PS51257">
    <property type="entry name" value="PROKAR_LIPOPROTEIN"/>
    <property type="match status" value="1"/>
</dbReference>
<evidence type="ECO:0000259" key="3">
    <source>
        <dbReference type="Pfam" id="PF22566"/>
    </source>
</evidence>
<proteinExistence type="inferred from homology"/>
<evidence type="ECO:0000313" key="4">
    <source>
        <dbReference type="EMBL" id="CAG6652334.1"/>
    </source>
</evidence>
<reference evidence="4" key="1">
    <citation type="submission" date="2021-05" db="EMBL/GenBank/DDBJ databases">
        <authorList>
            <person name="Alioto T."/>
            <person name="Alioto T."/>
            <person name="Gomez Garrido J."/>
        </authorList>
    </citation>
    <scope>NUCLEOTIDE SEQUENCE</scope>
</reference>
<dbReference type="CDD" id="cd14343">
    <property type="entry name" value="UBA_F100B_like"/>
    <property type="match status" value="1"/>
</dbReference>
<dbReference type="Pfam" id="PF22566">
    <property type="entry name" value="UBA_8"/>
    <property type="match status" value="1"/>
</dbReference>
<dbReference type="EMBL" id="HBUF01170988">
    <property type="protein sequence ID" value="CAG6652334.1"/>
    <property type="molecule type" value="Transcribed_RNA"/>
</dbReference>
<feature type="compositionally biased region" description="Low complexity" evidence="2">
    <location>
        <begin position="106"/>
        <end position="151"/>
    </location>
</feature>
<dbReference type="AlphaFoldDB" id="A0A8D8RNY2"/>
<dbReference type="PANTHER" id="PTHR31993:SF4">
    <property type="entry name" value="UBA-LIKE DOMAIN-CONTAINING PROTEIN"/>
    <property type="match status" value="1"/>
</dbReference>
<dbReference type="EMBL" id="HBUF01170989">
    <property type="protein sequence ID" value="CAG6652335.1"/>
    <property type="molecule type" value="Transcribed_RNA"/>
</dbReference>
<evidence type="ECO:0000256" key="1">
    <source>
        <dbReference type="ARBA" id="ARBA00006090"/>
    </source>
</evidence>
<dbReference type="PANTHER" id="PTHR31993">
    <property type="entry name" value="UBA-LIKE DOMAIN-CONTAINING PROTEIN 2"/>
    <property type="match status" value="1"/>
</dbReference>